<feature type="compositionally biased region" description="Basic and acidic residues" evidence="1">
    <location>
        <begin position="16"/>
        <end position="48"/>
    </location>
</feature>
<reference evidence="3" key="1">
    <citation type="journal article" date="2011" name="Nat. Genet.">
        <title>The Arabidopsis lyrata genome sequence and the basis of rapid genome size change.</title>
        <authorList>
            <person name="Hu T.T."/>
            <person name="Pattyn P."/>
            <person name="Bakker E.G."/>
            <person name="Cao J."/>
            <person name="Cheng J.-F."/>
            <person name="Clark R.M."/>
            <person name="Fahlgren N."/>
            <person name="Fawcett J.A."/>
            <person name="Grimwood J."/>
            <person name="Gundlach H."/>
            <person name="Haberer G."/>
            <person name="Hollister J.D."/>
            <person name="Ossowski S."/>
            <person name="Ottilar R.P."/>
            <person name="Salamov A.A."/>
            <person name="Schneeberger K."/>
            <person name="Spannagl M."/>
            <person name="Wang X."/>
            <person name="Yang L."/>
            <person name="Nasrallah M.E."/>
            <person name="Bergelson J."/>
            <person name="Carrington J.C."/>
            <person name="Gaut B.S."/>
            <person name="Schmutz J."/>
            <person name="Mayer K.F.X."/>
            <person name="Van de Peer Y."/>
            <person name="Grigoriev I.V."/>
            <person name="Nordborg M."/>
            <person name="Weigel D."/>
            <person name="Guo Y.-L."/>
        </authorList>
    </citation>
    <scope>NUCLEOTIDE SEQUENCE [LARGE SCALE GENOMIC DNA]</scope>
    <source>
        <strain evidence="3">cv. MN47</strain>
    </source>
</reference>
<dbReference type="Proteomes" id="UP000008694">
    <property type="component" value="Unassembled WGS sequence"/>
</dbReference>
<feature type="compositionally biased region" description="Polar residues" evidence="1">
    <location>
        <begin position="1"/>
        <end position="10"/>
    </location>
</feature>
<dbReference type="Gramene" id="scaffold_103170.1">
    <property type="protein sequence ID" value="scaffold_103170.1"/>
    <property type="gene ID" value="scaffold_103170.1"/>
</dbReference>
<protein>
    <submittedName>
        <fullName evidence="2">Predicted protein</fullName>
    </submittedName>
</protein>
<dbReference type="AlphaFoldDB" id="D7KCV8"/>
<evidence type="ECO:0000256" key="1">
    <source>
        <dbReference type="SAM" id="MobiDB-lite"/>
    </source>
</evidence>
<evidence type="ECO:0000313" key="3">
    <source>
        <dbReference type="Proteomes" id="UP000008694"/>
    </source>
</evidence>
<gene>
    <name evidence="2" type="ORF">ARALYDRAFT_890376</name>
</gene>
<sequence>MPADNRNVSRVISPKEGSKAPKYRETDYNQGEKLKPAEQRDIPRDENPNKGSIALINREAT</sequence>
<dbReference type="EMBL" id="GL348713">
    <property type="protein sequence ID" value="EFH67030.1"/>
    <property type="molecule type" value="Genomic_DNA"/>
</dbReference>
<keyword evidence="3" id="KW-1185">Reference proteome</keyword>
<proteinExistence type="predicted"/>
<feature type="region of interest" description="Disordered" evidence="1">
    <location>
        <begin position="1"/>
        <end position="61"/>
    </location>
</feature>
<name>D7KCV8_ARALL</name>
<accession>D7KCV8</accession>
<dbReference type="HOGENOM" id="CLU_2925713_0_0_1"/>
<evidence type="ECO:0000313" key="2">
    <source>
        <dbReference type="EMBL" id="EFH67030.1"/>
    </source>
</evidence>
<organism evidence="3">
    <name type="scientific">Arabidopsis lyrata subsp. lyrata</name>
    <name type="common">Lyre-leaved rock-cress</name>
    <dbReference type="NCBI Taxonomy" id="81972"/>
    <lineage>
        <taxon>Eukaryota</taxon>
        <taxon>Viridiplantae</taxon>
        <taxon>Streptophyta</taxon>
        <taxon>Embryophyta</taxon>
        <taxon>Tracheophyta</taxon>
        <taxon>Spermatophyta</taxon>
        <taxon>Magnoliopsida</taxon>
        <taxon>eudicotyledons</taxon>
        <taxon>Gunneridae</taxon>
        <taxon>Pentapetalae</taxon>
        <taxon>rosids</taxon>
        <taxon>malvids</taxon>
        <taxon>Brassicales</taxon>
        <taxon>Brassicaceae</taxon>
        <taxon>Camelineae</taxon>
        <taxon>Arabidopsis</taxon>
    </lineage>
</organism>